<dbReference type="PRINTS" id="PR00413">
    <property type="entry name" value="HADHALOGNASE"/>
</dbReference>
<dbReference type="RefSeq" id="WP_057787902.1">
    <property type="nucleotide sequence ID" value="NZ_JQCD01000024.1"/>
</dbReference>
<dbReference type="InterPro" id="IPR036412">
    <property type="entry name" value="HAD-like_sf"/>
</dbReference>
<dbReference type="EMBL" id="JQCD01000024">
    <property type="protein sequence ID" value="KRN77011.1"/>
    <property type="molecule type" value="Genomic_DNA"/>
</dbReference>
<dbReference type="InterPro" id="IPR006439">
    <property type="entry name" value="HAD-SF_hydro_IA"/>
</dbReference>
<dbReference type="STRING" id="1620.IV67_GL000524"/>
<dbReference type="InterPro" id="IPR023214">
    <property type="entry name" value="HAD_sf"/>
</dbReference>
<dbReference type="SFLD" id="SFLDS00003">
    <property type="entry name" value="Haloacid_Dehalogenase"/>
    <property type="match status" value="1"/>
</dbReference>
<dbReference type="PANTHER" id="PTHR18901">
    <property type="entry name" value="2-DEOXYGLUCOSE-6-PHOSPHATE PHOSPHATASE 2"/>
    <property type="match status" value="1"/>
</dbReference>
<evidence type="ECO:0000313" key="1">
    <source>
        <dbReference type="EMBL" id="KRN77011.1"/>
    </source>
</evidence>
<name>A0A0R2JI97_9LACO</name>
<reference evidence="1 2" key="1">
    <citation type="journal article" date="2015" name="Genome Announc.">
        <title>Expanding the biotechnology potential of lactobacilli through comparative genomics of 213 strains and associated genera.</title>
        <authorList>
            <person name="Sun Z."/>
            <person name="Harris H.M."/>
            <person name="McCann A."/>
            <person name="Guo C."/>
            <person name="Argimon S."/>
            <person name="Zhang W."/>
            <person name="Yang X."/>
            <person name="Jeffery I.B."/>
            <person name="Cooney J.C."/>
            <person name="Kagawa T.F."/>
            <person name="Liu W."/>
            <person name="Song Y."/>
            <person name="Salvetti E."/>
            <person name="Wrobel A."/>
            <person name="Rasinkangas P."/>
            <person name="Parkhill J."/>
            <person name="Rea M.C."/>
            <person name="O'Sullivan O."/>
            <person name="Ritari J."/>
            <person name="Douillard F.P."/>
            <person name="Paul Ross R."/>
            <person name="Yang R."/>
            <person name="Briner A.E."/>
            <person name="Felis G.E."/>
            <person name="de Vos W.M."/>
            <person name="Barrangou R."/>
            <person name="Klaenhammer T.R."/>
            <person name="Caufield P.W."/>
            <person name="Cui Y."/>
            <person name="Zhang H."/>
            <person name="O'Toole P.W."/>
        </authorList>
    </citation>
    <scope>NUCLEOTIDE SEQUENCE [LARGE SCALE GENOMIC DNA]</scope>
    <source>
        <strain evidence="1 2">DSM 20014</strain>
    </source>
</reference>
<dbReference type="InterPro" id="IPR023198">
    <property type="entry name" value="PGP-like_dom2"/>
</dbReference>
<dbReference type="Gene3D" id="1.10.150.240">
    <property type="entry name" value="Putative phosphatase, domain 2"/>
    <property type="match status" value="1"/>
</dbReference>
<dbReference type="PATRIC" id="fig|1620.3.peg.531"/>
<gene>
    <name evidence="1" type="ORF">IV67_GL000524</name>
</gene>
<dbReference type="OrthoDB" id="9797743at2"/>
<dbReference type="Pfam" id="PF13419">
    <property type="entry name" value="HAD_2"/>
    <property type="match status" value="1"/>
</dbReference>
<dbReference type="SFLD" id="SFLDG01129">
    <property type="entry name" value="C1.5:_HAD__Beta-PGM__Phosphata"/>
    <property type="match status" value="1"/>
</dbReference>
<sequence>MNTFKAIIFDMDGLMLDTEGMYGATSEKAAALVGLPYSDAFERQFTGAGFDLRQRKYHEAYDKELGADVVDAFLDKCDELVQAEFNSGNIDKKEGLDNLLAYAQNHDIQCIVASSNNRDAVENLLDANQLTDKFVDIVTSADVDIAKPNPAIFNLAQQKLGFQKEEVLILEDSKNGILAAKNAGIPVIMIPDVIQPTAELKDIAHAVLPSLNQVIDYI</sequence>
<keyword evidence="2" id="KW-1185">Reference proteome</keyword>
<dbReference type="AlphaFoldDB" id="A0A0R2JI97"/>
<dbReference type="Gene3D" id="3.40.50.1000">
    <property type="entry name" value="HAD superfamily/HAD-like"/>
    <property type="match status" value="1"/>
</dbReference>
<evidence type="ECO:0000313" key="2">
    <source>
        <dbReference type="Proteomes" id="UP000051673"/>
    </source>
</evidence>
<accession>A0A0R2JI97</accession>
<dbReference type="NCBIfam" id="TIGR01549">
    <property type="entry name" value="HAD-SF-IA-v1"/>
    <property type="match status" value="1"/>
</dbReference>
<proteinExistence type="predicted"/>
<dbReference type="InterPro" id="IPR041492">
    <property type="entry name" value="HAD_2"/>
</dbReference>
<dbReference type="NCBIfam" id="TIGR01509">
    <property type="entry name" value="HAD-SF-IA-v3"/>
    <property type="match status" value="1"/>
</dbReference>
<dbReference type="PANTHER" id="PTHR18901:SF38">
    <property type="entry name" value="PSEUDOURIDINE-5'-PHOSPHATASE"/>
    <property type="match status" value="1"/>
</dbReference>
<comment type="caution">
    <text evidence="1">The sequence shown here is derived from an EMBL/GenBank/DDBJ whole genome shotgun (WGS) entry which is preliminary data.</text>
</comment>
<protein>
    <recommendedName>
        <fullName evidence="3">HAD superfamily hydrolase</fullName>
    </recommendedName>
</protein>
<organism evidence="1 2">
    <name type="scientific">Weissella minor</name>
    <dbReference type="NCBI Taxonomy" id="1620"/>
    <lineage>
        <taxon>Bacteria</taxon>
        <taxon>Bacillati</taxon>
        <taxon>Bacillota</taxon>
        <taxon>Bacilli</taxon>
        <taxon>Lactobacillales</taxon>
        <taxon>Lactobacillaceae</taxon>
        <taxon>Weissella</taxon>
    </lineage>
</organism>
<dbReference type="Proteomes" id="UP000051673">
    <property type="component" value="Unassembled WGS sequence"/>
</dbReference>
<dbReference type="SUPFAM" id="SSF56784">
    <property type="entry name" value="HAD-like"/>
    <property type="match status" value="1"/>
</dbReference>
<evidence type="ECO:0008006" key="3">
    <source>
        <dbReference type="Google" id="ProtNLM"/>
    </source>
</evidence>